<keyword evidence="6" id="KW-0812">Transmembrane</keyword>
<comment type="caution">
    <text evidence="8">The sequence shown here is derived from an EMBL/GenBank/DDBJ whole genome shotgun (WGS) entry which is preliminary data.</text>
</comment>
<dbReference type="Gene3D" id="2.60.40.1220">
    <property type="match status" value="1"/>
</dbReference>
<feature type="compositionally biased region" description="Low complexity" evidence="5">
    <location>
        <begin position="157"/>
        <end position="182"/>
    </location>
</feature>
<comment type="subcellular location">
    <subcellularLocation>
        <location evidence="1">Cell envelope</location>
    </subcellularLocation>
</comment>
<dbReference type="Pfam" id="PF04234">
    <property type="entry name" value="CopC"/>
    <property type="match status" value="1"/>
</dbReference>
<dbReference type="Proteomes" id="UP001139264">
    <property type="component" value="Unassembled WGS sequence"/>
</dbReference>
<dbReference type="GO" id="GO:0005886">
    <property type="term" value="C:plasma membrane"/>
    <property type="evidence" value="ECO:0007669"/>
    <property type="project" value="TreeGrafter"/>
</dbReference>
<keyword evidence="2" id="KW-0479">Metal-binding</keyword>
<dbReference type="InterPro" id="IPR014755">
    <property type="entry name" value="Cu-Rt/internalin_Ig-like"/>
</dbReference>
<sequence length="227" mass="23035">MPSLSATPFSRQLSSVPRSQSAAFRRLLAFRAFLLAALLFTGFGTALMAAPAALAHDELVSSTPADGTVLEEAPAELELVFSSELMDIGNKVIVADAAGTDLVESEPVLNRETLVQALPALENGTYQVNWRAVSSDGHPITGTFSFTVDAPVPAAAETSAPAGAPTESASAPATAEPTAESSGPAATEESVASHVPWALGGAAVGAIVALAVWAAVAQLKKRRGAGS</sequence>
<dbReference type="GO" id="GO:0005507">
    <property type="term" value="F:copper ion binding"/>
    <property type="evidence" value="ECO:0007669"/>
    <property type="project" value="InterPro"/>
</dbReference>
<evidence type="ECO:0000313" key="8">
    <source>
        <dbReference type="EMBL" id="MCC3268340.1"/>
    </source>
</evidence>
<dbReference type="RefSeq" id="WP_227906842.1">
    <property type="nucleotide sequence ID" value="NZ_CP095461.1"/>
</dbReference>
<name>A0A9X1LZV6_9MICC</name>
<keyword evidence="6" id="KW-0472">Membrane</keyword>
<dbReference type="InterPro" id="IPR014756">
    <property type="entry name" value="Ig_E-set"/>
</dbReference>
<evidence type="ECO:0000256" key="3">
    <source>
        <dbReference type="ARBA" id="ARBA00022729"/>
    </source>
</evidence>
<organism evidence="8 9">
    <name type="scientific">Arthrobacter gengyunqii</name>
    <dbReference type="NCBI Taxonomy" id="2886940"/>
    <lineage>
        <taxon>Bacteria</taxon>
        <taxon>Bacillati</taxon>
        <taxon>Actinomycetota</taxon>
        <taxon>Actinomycetes</taxon>
        <taxon>Micrococcales</taxon>
        <taxon>Micrococcaceae</taxon>
        <taxon>Arthrobacter</taxon>
    </lineage>
</organism>
<feature type="region of interest" description="Disordered" evidence="5">
    <location>
        <begin position="157"/>
        <end position="189"/>
    </location>
</feature>
<keyword evidence="4" id="KW-0186">Copper</keyword>
<evidence type="ECO:0000313" key="9">
    <source>
        <dbReference type="Proteomes" id="UP001139264"/>
    </source>
</evidence>
<dbReference type="EMBL" id="JAJFZP010000004">
    <property type="protein sequence ID" value="MCC3268340.1"/>
    <property type="molecule type" value="Genomic_DNA"/>
</dbReference>
<dbReference type="GO" id="GO:0042597">
    <property type="term" value="C:periplasmic space"/>
    <property type="evidence" value="ECO:0007669"/>
    <property type="project" value="InterPro"/>
</dbReference>
<evidence type="ECO:0000259" key="7">
    <source>
        <dbReference type="Pfam" id="PF04234"/>
    </source>
</evidence>
<dbReference type="SUPFAM" id="SSF81296">
    <property type="entry name" value="E set domains"/>
    <property type="match status" value="1"/>
</dbReference>
<evidence type="ECO:0000256" key="6">
    <source>
        <dbReference type="SAM" id="Phobius"/>
    </source>
</evidence>
<feature type="domain" description="CopC" evidence="7">
    <location>
        <begin position="56"/>
        <end position="148"/>
    </location>
</feature>
<reference evidence="8" key="1">
    <citation type="submission" date="2021-10" db="EMBL/GenBank/DDBJ databases">
        <title>Novel species in genus Arthrobacter.</title>
        <authorList>
            <person name="Liu Y."/>
        </authorList>
    </citation>
    <scope>NUCLEOTIDE SEQUENCE</scope>
    <source>
        <strain evidence="8">Zg-Y809</strain>
    </source>
</reference>
<evidence type="ECO:0000256" key="5">
    <source>
        <dbReference type="SAM" id="MobiDB-lite"/>
    </source>
</evidence>
<dbReference type="GO" id="GO:0046688">
    <property type="term" value="P:response to copper ion"/>
    <property type="evidence" value="ECO:0007669"/>
    <property type="project" value="InterPro"/>
</dbReference>
<dbReference type="PANTHER" id="PTHR34820:SF4">
    <property type="entry name" value="INNER MEMBRANE PROTEIN YEBZ"/>
    <property type="match status" value="1"/>
</dbReference>
<proteinExistence type="predicted"/>
<protein>
    <submittedName>
        <fullName evidence="8">Copper resistance protein CopC</fullName>
    </submittedName>
</protein>
<evidence type="ECO:0000256" key="1">
    <source>
        <dbReference type="ARBA" id="ARBA00004196"/>
    </source>
</evidence>
<gene>
    <name evidence="8" type="ORF">LJ751_03050</name>
</gene>
<keyword evidence="3" id="KW-0732">Signal</keyword>
<dbReference type="GO" id="GO:0030313">
    <property type="term" value="C:cell envelope"/>
    <property type="evidence" value="ECO:0007669"/>
    <property type="project" value="UniProtKB-SubCell"/>
</dbReference>
<dbReference type="GO" id="GO:0006825">
    <property type="term" value="P:copper ion transport"/>
    <property type="evidence" value="ECO:0007669"/>
    <property type="project" value="InterPro"/>
</dbReference>
<evidence type="ECO:0000256" key="2">
    <source>
        <dbReference type="ARBA" id="ARBA00022723"/>
    </source>
</evidence>
<keyword evidence="6" id="KW-1133">Transmembrane helix</keyword>
<feature type="transmembrane region" description="Helical" evidence="6">
    <location>
        <begin position="197"/>
        <end position="217"/>
    </location>
</feature>
<dbReference type="AlphaFoldDB" id="A0A9X1LZV6"/>
<accession>A0A9X1LZV6</accession>
<dbReference type="InterPro" id="IPR032694">
    <property type="entry name" value="CopC/D"/>
</dbReference>
<dbReference type="PANTHER" id="PTHR34820">
    <property type="entry name" value="INNER MEMBRANE PROTEIN YEBZ"/>
    <property type="match status" value="1"/>
</dbReference>
<evidence type="ECO:0000256" key="4">
    <source>
        <dbReference type="ARBA" id="ARBA00023008"/>
    </source>
</evidence>
<dbReference type="InterPro" id="IPR007348">
    <property type="entry name" value="CopC_dom"/>
</dbReference>